<comment type="caution">
    <text evidence="1">The sequence shown here is derived from an EMBL/GenBank/DDBJ whole genome shotgun (WGS) entry which is preliminary data.</text>
</comment>
<proteinExistence type="predicted"/>
<evidence type="ECO:0000313" key="2">
    <source>
        <dbReference type="Proteomes" id="UP000192578"/>
    </source>
</evidence>
<gene>
    <name evidence="1" type="ORF">BV898_05501</name>
</gene>
<dbReference type="EMBL" id="MTYJ01000030">
    <property type="protein sequence ID" value="OQV20456.1"/>
    <property type="molecule type" value="Genomic_DNA"/>
</dbReference>
<protein>
    <submittedName>
        <fullName evidence="1">Uncharacterized protein</fullName>
    </submittedName>
</protein>
<sequence>MVDRAATALRPLSPLPPLTSPLEGANWATLMGLFLLDQMEIEFGDFDLLEFMRKACQDYMEGAIGRSSADLEYRVKTRKDLWMEIVAYPGIVGSSYNPDRYVRFLESLQKRLSAAEFSVVTTLDGGSTTPEILVQEKAGSQLGEAVKRIKERKTTTNDPPV</sequence>
<reference evidence="2" key="1">
    <citation type="submission" date="2017-01" db="EMBL/GenBank/DDBJ databases">
        <title>Comparative genomics of anhydrobiosis in the tardigrade Hypsibius dujardini.</title>
        <authorList>
            <person name="Yoshida Y."/>
            <person name="Koutsovoulos G."/>
            <person name="Laetsch D."/>
            <person name="Stevens L."/>
            <person name="Kumar S."/>
            <person name="Horikawa D."/>
            <person name="Ishino K."/>
            <person name="Komine S."/>
            <person name="Tomita M."/>
            <person name="Blaxter M."/>
            <person name="Arakawa K."/>
        </authorList>
    </citation>
    <scope>NUCLEOTIDE SEQUENCE [LARGE SCALE GENOMIC DNA]</scope>
    <source>
        <strain evidence="2">Z151</strain>
    </source>
</reference>
<keyword evidence="2" id="KW-1185">Reference proteome</keyword>
<dbReference type="Proteomes" id="UP000192578">
    <property type="component" value="Unassembled WGS sequence"/>
</dbReference>
<name>A0A1W0WZ19_HYPEX</name>
<organism evidence="1 2">
    <name type="scientific">Hypsibius exemplaris</name>
    <name type="common">Freshwater tardigrade</name>
    <dbReference type="NCBI Taxonomy" id="2072580"/>
    <lineage>
        <taxon>Eukaryota</taxon>
        <taxon>Metazoa</taxon>
        <taxon>Ecdysozoa</taxon>
        <taxon>Tardigrada</taxon>
        <taxon>Eutardigrada</taxon>
        <taxon>Parachela</taxon>
        <taxon>Hypsibioidea</taxon>
        <taxon>Hypsibiidae</taxon>
        <taxon>Hypsibius</taxon>
    </lineage>
</organism>
<dbReference type="AlphaFoldDB" id="A0A1W0WZ19"/>
<evidence type="ECO:0000313" key="1">
    <source>
        <dbReference type="EMBL" id="OQV20456.1"/>
    </source>
</evidence>
<accession>A0A1W0WZ19</accession>